<dbReference type="Gene3D" id="1.10.150.240">
    <property type="entry name" value="Putative phosphatase, domain 2"/>
    <property type="match status" value="1"/>
</dbReference>
<keyword evidence="2" id="KW-1185">Reference proteome</keyword>
<dbReference type="InterPro" id="IPR023214">
    <property type="entry name" value="HAD_sf"/>
</dbReference>
<reference evidence="1 2" key="1">
    <citation type="submission" date="2016-10" db="EMBL/GenBank/DDBJ databases">
        <authorList>
            <person name="de Groot N.N."/>
        </authorList>
    </citation>
    <scope>NUCLEOTIDE SEQUENCE [LARGE SCALE GENOMIC DNA]</scope>
    <source>
        <strain evidence="1 2">DSM 10495</strain>
    </source>
</reference>
<dbReference type="EMBL" id="FNSN01000003">
    <property type="protein sequence ID" value="SEB70977.1"/>
    <property type="molecule type" value="Genomic_DNA"/>
</dbReference>
<dbReference type="SFLD" id="SFLDS00003">
    <property type="entry name" value="Haloacid_Dehalogenase"/>
    <property type="match status" value="1"/>
</dbReference>
<dbReference type="NCBIfam" id="TIGR01509">
    <property type="entry name" value="HAD-SF-IA-v3"/>
    <property type="match status" value="1"/>
</dbReference>
<dbReference type="InterPro" id="IPR023198">
    <property type="entry name" value="PGP-like_dom2"/>
</dbReference>
<dbReference type="SUPFAM" id="SSF56784">
    <property type="entry name" value="HAD-like"/>
    <property type="match status" value="1"/>
</dbReference>
<protein>
    <submittedName>
        <fullName evidence="1">Sugar-phosphatase</fullName>
    </submittedName>
</protein>
<dbReference type="InterPro" id="IPR051806">
    <property type="entry name" value="HAD-like_SPP"/>
</dbReference>
<organism evidence="1 2">
    <name type="scientific">Arthrobacter woluwensis</name>
    <dbReference type="NCBI Taxonomy" id="156980"/>
    <lineage>
        <taxon>Bacteria</taxon>
        <taxon>Bacillati</taxon>
        <taxon>Actinomycetota</taxon>
        <taxon>Actinomycetes</taxon>
        <taxon>Micrococcales</taxon>
        <taxon>Micrococcaceae</taxon>
        <taxon>Arthrobacter</taxon>
    </lineage>
</organism>
<dbReference type="GO" id="GO:0050308">
    <property type="term" value="F:sugar-phosphatase activity"/>
    <property type="evidence" value="ECO:0007669"/>
    <property type="project" value="TreeGrafter"/>
</dbReference>
<dbReference type="SFLD" id="SFLDG01129">
    <property type="entry name" value="C1.5:_HAD__Beta-PGM__Phosphata"/>
    <property type="match status" value="1"/>
</dbReference>
<proteinExistence type="predicted"/>
<evidence type="ECO:0000313" key="1">
    <source>
        <dbReference type="EMBL" id="SEB70977.1"/>
    </source>
</evidence>
<dbReference type="PANTHER" id="PTHR43481:SF4">
    <property type="entry name" value="GLYCEROL-1-PHOSPHATE PHOSPHOHYDROLASE 1-RELATED"/>
    <property type="match status" value="1"/>
</dbReference>
<dbReference type="PANTHER" id="PTHR43481">
    <property type="entry name" value="FRUCTOSE-1-PHOSPHATE PHOSPHATASE"/>
    <property type="match status" value="1"/>
</dbReference>
<dbReference type="PRINTS" id="PR00413">
    <property type="entry name" value="HADHALOGNASE"/>
</dbReference>
<dbReference type="AlphaFoldDB" id="A0A1H4LJX3"/>
<evidence type="ECO:0000313" key="2">
    <source>
        <dbReference type="Proteomes" id="UP000182652"/>
    </source>
</evidence>
<dbReference type="STRING" id="156980.SAMN04489745_1032"/>
<dbReference type="Gene3D" id="3.40.50.1000">
    <property type="entry name" value="HAD superfamily/HAD-like"/>
    <property type="match status" value="1"/>
</dbReference>
<dbReference type="InterPro" id="IPR036412">
    <property type="entry name" value="HAD-like_sf"/>
</dbReference>
<accession>A0A1H4LJX3</accession>
<sequence>MNVKAILLDMDGTLVDSSAVVERLWTEWGESHGLDPERVLSVIHGRQGQESMAVLLPDRDHELNLAENQAMLAREVRELDGVHEVPGAQAFLRALEGTPHALVTSATLELATARMTAAGVPLPPLMVSAEDVRNSKPHPEGFLAAARALGAAPEECVVFEDSSAGIAAARAAGMTVVGVGTASAAHGPDVHVEDLTGVEVARDGEQVVLRFP</sequence>
<name>A0A1H4LJX3_9MICC</name>
<dbReference type="Pfam" id="PF00702">
    <property type="entry name" value="Hydrolase"/>
    <property type="match status" value="1"/>
</dbReference>
<dbReference type="Proteomes" id="UP000182652">
    <property type="component" value="Unassembled WGS sequence"/>
</dbReference>
<gene>
    <name evidence="1" type="ORF">SAMN04489745_1032</name>
</gene>
<dbReference type="InterPro" id="IPR006439">
    <property type="entry name" value="HAD-SF_hydro_IA"/>
</dbReference>
<dbReference type="SFLD" id="SFLDG01135">
    <property type="entry name" value="C1.5.6:_HAD__Beta-PGM__Phospha"/>
    <property type="match status" value="1"/>
</dbReference>